<dbReference type="PANTHER" id="PTHR43760">
    <property type="entry name" value="ENDORIBONUCLEASE-RELATED"/>
    <property type="match status" value="1"/>
</dbReference>
<dbReference type="PANTHER" id="PTHR43760:SF1">
    <property type="entry name" value="ENDORIBONUCLEASE L-PSP_CHORISMATE MUTASE-LIKE DOMAIN-CONTAINING PROTEIN"/>
    <property type="match status" value="1"/>
</dbReference>
<dbReference type="Proteomes" id="UP000706039">
    <property type="component" value="Unassembled WGS sequence"/>
</dbReference>
<dbReference type="Pfam" id="PF14588">
    <property type="entry name" value="YjgF_endoribonc"/>
    <property type="match status" value="1"/>
</dbReference>
<dbReference type="EMBL" id="JAINVV010000001">
    <property type="protein sequence ID" value="MBY8821258.1"/>
    <property type="molecule type" value="Genomic_DNA"/>
</dbReference>
<name>A0ABS7PIZ0_9SPHN</name>
<organism evidence="2 3">
    <name type="scientific">Sphingomonas colocasiae</name>
    <dbReference type="NCBI Taxonomy" id="1848973"/>
    <lineage>
        <taxon>Bacteria</taxon>
        <taxon>Pseudomonadati</taxon>
        <taxon>Pseudomonadota</taxon>
        <taxon>Alphaproteobacteria</taxon>
        <taxon>Sphingomonadales</taxon>
        <taxon>Sphingomonadaceae</taxon>
        <taxon>Sphingomonas</taxon>
    </lineage>
</organism>
<sequence>MIDIAARLAAAGIDPSMPRAPGGHYVPWLINGNHLYISGQVSVDGDNGITGVVGGDIDLAQGVEAARLCGINLIRQISAALDGRFERVERILRLTGYVQAADDFTKIPQVTNGCSDLLVEIFGEKGRHTRSSVGVKKLPRNCAVEVDAIVAID</sequence>
<protein>
    <submittedName>
        <fullName evidence="2">RidA family protein</fullName>
    </submittedName>
</protein>
<reference evidence="2 3" key="1">
    <citation type="submission" date="2021-08" db="EMBL/GenBank/DDBJ databases">
        <authorList>
            <person name="Tuo L."/>
        </authorList>
    </citation>
    <scope>NUCLEOTIDE SEQUENCE [LARGE SCALE GENOMIC DNA]</scope>
    <source>
        <strain evidence="2 3">JCM 31229</strain>
    </source>
</reference>
<dbReference type="RefSeq" id="WP_222988329.1">
    <property type="nucleotide sequence ID" value="NZ_JAINVV010000001.1"/>
</dbReference>
<dbReference type="InterPro" id="IPR035959">
    <property type="entry name" value="RutC-like_sf"/>
</dbReference>
<dbReference type="CDD" id="cd02199">
    <property type="entry name" value="YjgF_YER057c_UK114_like_1"/>
    <property type="match status" value="1"/>
</dbReference>
<feature type="domain" description="Endoribonuclease L-PSP/chorismate mutase-like" evidence="1">
    <location>
        <begin position="6"/>
        <end position="141"/>
    </location>
</feature>
<proteinExistence type="predicted"/>
<keyword evidence="3" id="KW-1185">Reference proteome</keyword>
<comment type="caution">
    <text evidence="2">The sequence shown here is derived from an EMBL/GenBank/DDBJ whole genome shotgun (WGS) entry which is preliminary data.</text>
</comment>
<dbReference type="InterPro" id="IPR013813">
    <property type="entry name" value="Endoribo_LPSP/chorism_mut-like"/>
</dbReference>
<evidence type="ECO:0000313" key="3">
    <source>
        <dbReference type="Proteomes" id="UP000706039"/>
    </source>
</evidence>
<gene>
    <name evidence="2" type="ORF">K7G82_03085</name>
</gene>
<dbReference type="Gene3D" id="3.30.1330.40">
    <property type="entry name" value="RutC-like"/>
    <property type="match status" value="1"/>
</dbReference>
<accession>A0ABS7PIZ0</accession>
<dbReference type="SUPFAM" id="SSF55298">
    <property type="entry name" value="YjgF-like"/>
    <property type="match status" value="1"/>
</dbReference>
<evidence type="ECO:0000259" key="1">
    <source>
        <dbReference type="Pfam" id="PF14588"/>
    </source>
</evidence>
<evidence type="ECO:0000313" key="2">
    <source>
        <dbReference type="EMBL" id="MBY8821258.1"/>
    </source>
</evidence>